<organism evidence="3 4">
    <name type="scientific">Kaistia defluvii</name>
    <dbReference type="NCBI Taxonomy" id="410841"/>
    <lineage>
        <taxon>Bacteria</taxon>
        <taxon>Pseudomonadati</taxon>
        <taxon>Pseudomonadota</taxon>
        <taxon>Alphaproteobacteria</taxon>
        <taxon>Hyphomicrobiales</taxon>
        <taxon>Kaistiaceae</taxon>
        <taxon>Kaistia</taxon>
    </lineage>
</organism>
<dbReference type="Proteomes" id="UP001549321">
    <property type="component" value="Unassembled WGS sequence"/>
</dbReference>
<keyword evidence="4" id="KW-1185">Reference proteome</keyword>
<dbReference type="Gene3D" id="1.50.10.10">
    <property type="match status" value="1"/>
</dbReference>
<name>A0ABV2QX19_9HYPH</name>
<gene>
    <name evidence="3" type="ORF">ABIE08_001468</name>
</gene>
<comment type="caution">
    <text evidence="3">The sequence shown here is derived from an EMBL/GenBank/DDBJ whole genome shotgun (WGS) entry which is preliminary data.</text>
</comment>
<dbReference type="InterPro" id="IPR012341">
    <property type="entry name" value="6hp_glycosidase-like_sf"/>
</dbReference>
<dbReference type="EC" id="5.3.1.31" evidence="3"/>
<evidence type="ECO:0000256" key="2">
    <source>
        <dbReference type="ARBA" id="ARBA00023235"/>
    </source>
</evidence>
<dbReference type="InterPro" id="IPR008928">
    <property type="entry name" value="6-hairpin_glycosidase_sf"/>
</dbReference>
<proteinExistence type="inferred from homology"/>
<dbReference type="SUPFAM" id="SSF48208">
    <property type="entry name" value="Six-hairpin glycosidases"/>
    <property type="match status" value="1"/>
</dbReference>
<dbReference type="Pfam" id="PF07221">
    <property type="entry name" value="GlcNAc_2-epim"/>
    <property type="match status" value="1"/>
</dbReference>
<protein>
    <submittedName>
        <fullName evidence="3">Sulfoquinovose isomerase</fullName>
        <ecNumber evidence="3">5.3.1.31</ecNumber>
    </submittedName>
</protein>
<sequence length="412" mass="45411">MTLITTPPWLGLPTHRNWLNDQINRLIDFLQGARLEAGGFGYLLEDGTSDPIRPRELYLNGRMTHVAALAYMRGIPGAGPLVDHGVAALTNDFHDKVNGGWYSALEPAGCPIPGRKAAYDHSFVLLAGASAAEAGRPGGRELFDAAAEVFLKHFWDEEAGMSRESFAADFTDMDSYRGANSNMHWVEACLAAGDASGDAAWYDRALSMADRLINRAAREHNWFLPEHFDSDWKPQPDYNTDDRAHPFRPFGSTVGHWLEWSRLLVHIEASLTAPPAWLREAATALFNHAITFGWAVDGHDGFVYTTDFEGVVVTEVRMHWSLCEGIAAAALLGAVTGDALYEHWYRKLWDHAARYFVEPQRGTWKHQLAGDLTEAGSVWPGRPDTYHVLNALLLPQLPAAPGAATALARGLA</sequence>
<comment type="similarity">
    <text evidence="1">Belongs to the N-acylglucosamine 2-epimerase family.</text>
</comment>
<dbReference type="InterPro" id="IPR010819">
    <property type="entry name" value="AGE/CE"/>
</dbReference>
<dbReference type="GO" id="GO:0061593">
    <property type="term" value="F:sulfoquinovose isomerase activity"/>
    <property type="evidence" value="ECO:0007669"/>
    <property type="project" value="UniProtKB-EC"/>
</dbReference>
<evidence type="ECO:0000313" key="3">
    <source>
        <dbReference type="EMBL" id="MET4633555.1"/>
    </source>
</evidence>
<evidence type="ECO:0000256" key="1">
    <source>
        <dbReference type="ARBA" id="ARBA00008558"/>
    </source>
</evidence>
<dbReference type="EMBL" id="JBEPSM010000001">
    <property type="protein sequence ID" value="MET4633555.1"/>
    <property type="molecule type" value="Genomic_DNA"/>
</dbReference>
<keyword evidence="2 3" id="KW-0413">Isomerase</keyword>
<accession>A0ABV2QX19</accession>
<evidence type="ECO:0000313" key="4">
    <source>
        <dbReference type="Proteomes" id="UP001549321"/>
    </source>
</evidence>
<dbReference type="RefSeq" id="WP_354549893.1">
    <property type="nucleotide sequence ID" value="NZ_JBEPSM010000001.1"/>
</dbReference>
<reference evidence="3 4" key="1">
    <citation type="submission" date="2024-06" db="EMBL/GenBank/DDBJ databases">
        <title>Sorghum-associated microbial communities from plants grown in Nebraska, USA.</title>
        <authorList>
            <person name="Schachtman D."/>
        </authorList>
    </citation>
    <scope>NUCLEOTIDE SEQUENCE [LARGE SCALE GENOMIC DNA]</scope>
    <source>
        <strain evidence="3 4">3207</strain>
    </source>
</reference>
<dbReference type="PANTHER" id="PTHR15108">
    <property type="entry name" value="N-ACYLGLUCOSAMINE-2-EPIMERASE"/>
    <property type="match status" value="1"/>
</dbReference>